<reference evidence="2 3" key="1">
    <citation type="submission" date="2013-08" db="EMBL/GenBank/DDBJ databases">
        <authorList>
            <person name="Durkin A.S."/>
            <person name="Haft D.R."/>
            <person name="McCorrison J."/>
            <person name="Torralba M."/>
            <person name="Gillis M."/>
            <person name="Haft D.H."/>
            <person name="Methe B."/>
            <person name="Sutton G."/>
            <person name="Nelson K.E."/>
        </authorList>
    </citation>
    <scope>NUCLEOTIDE SEQUENCE [LARGE SCALE GENOMIC DNA]</scope>
    <source>
        <strain evidence="2 3">F0067</strain>
    </source>
</reference>
<feature type="transmembrane region" description="Helical" evidence="1">
    <location>
        <begin position="73"/>
        <end position="96"/>
    </location>
</feature>
<comment type="caution">
    <text evidence="2">The sequence shown here is derived from an EMBL/GenBank/DDBJ whole genome shotgun (WGS) entry which is preliminary data.</text>
</comment>
<feature type="transmembrane region" description="Helical" evidence="1">
    <location>
        <begin position="39"/>
        <end position="61"/>
    </location>
</feature>
<sequence>MMNFVKFLKTWSLLVGLAVGTVVYLLFTEIAPLAPIGEFVGPLLVTVLPVNVFLMLYITFCKMRMDDMRPRRWHFILQGIRVLLSFLVVLLINLTSDPTMKLLLEGVFICVICPTAAAAPVIVEKLGGSISSLTVYLFLANAVTSVIIPLFFPMVEKDADISFLMAFLMVLRKVLMVLVIPLCCALLTRRFWPAMVRLLKTKPNLSIYIWSINLSIIMGITMKSLLHAPVSGWVLTMLCIIPLVLSVFQFSLGKAVGRHYGDSIGAGQALGQKNTVVGIWLTISFLNPYAAIAPCVYVIWQNIINALQLWYKQKYGYLKW</sequence>
<keyword evidence="1" id="KW-0812">Transmembrane</keyword>
<feature type="transmembrane region" description="Helical" evidence="1">
    <location>
        <begin position="277"/>
        <end position="300"/>
    </location>
</feature>
<keyword evidence="1" id="KW-0472">Membrane</keyword>
<dbReference type="InterPro" id="IPR038770">
    <property type="entry name" value="Na+/solute_symporter_sf"/>
</dbReference>
<feature type="transmembrane region" description="Helical" evidence="1">
    <location>
        <begin position="135"/>
        <end position="155"/>
    </location>
</feature>
<gene>
    <name evidence="2" type="ORF">HMPREF9135_0258</name>
</gene>
<feature type="transmembrane region" description="Helical" evidence="1">
    <location>
        <begin position="102"/>
        <end position="123"/>
    </location>
</feature>
<keyword evidence="3" id="KW-1185">Reference proteome</keyword>
<feature type="transmembrane region" description="Helical" evidence="1">
    <location>
        <begin position="232"/>
        <end position="256"/>
    </location>
</feature>
<keyword evidence="1" id="KW-1133">Transmembrane helix</keyword>
<dbReference type="AlphaFoldDB" id="U2P8H3"/>
<proteinExistence type="predicted"/>
<name>U2P8H3_9BACT</name>
<evidence type="ECO:0000313" key="3">
    <source>
        <dbReference type="Proteomes" id="UP000016648"/>
    </source>
</evidence>
<accession>U2P8H3</accession>
<dbReference type="Proteomes" id="UP000016648">
    <property type="component" value="Unassembled WGS sequence"/>
</dbReference>
<dbReference type="Gene3D" id="1.20.1530.20">
    <property type="match status" value="1"/>
</dbReference>
<organism evidence="2 3">
    <name type="scientific">Segatella baroniae F0067</name>
    <dbReference type="NCBI Taxonomy" id="1115809"/>
    <lineage>
        <taxon>Bacteria</taxon>
        <taxon>Pseudomonadati</taxon>
        <taxon>Bacteroidota</taxon>
        <taxon>Bacteroidia</taxon>
        <taxon>Bacteroidales</taxon>
        <taxon>Prevotellaceae</taxon>
        <taxon>Segatella</taxon>
    </lineage>
</organism>
<dbReference type="EMBL" id="AWEY01000008">
    <property type="protein sequence ID" value="ERK39989.1"/>
    <property type="molecule type" value="Genomic_DNA"/>
</dbReference>
<evidence type="ECO:0000313" key="2">
    <source>
        <dbReference type="EMBL" id="ERK39989.1"/>
    </source>
</evidence>
<protein>
    <submittedName>
        <fullName evidence="2">Sodium Bile acid symporter family protein</fullName>
    </submittedName>
</protein>
<feature type="transmembrane region" description="Helical" evidence="1">
    <location>
        <begin position="7"/>
        <end position="27"/>
    </location>
</feature>
<dbReference type="PATRIC" id="fig|1115809.3.peg.740"/>
<evidence type="ECO:0000256" key="1">
    <source>
        <dbReference type="SAM" id="Phobius"/>
    </source>
</evidence>
<feature type="transmembrane region" description="Helical" evidence="1">
    <location>
        <begin position="161"/>
        <end position="187"/>
    </location>
</feature>